<evidence type="ECO:0000313" key="7">
    <source>
        <dbReference type="EMBL" id="ERT66312.1"/>
    </source>
</evidence>
<evidence type="ECO:0000313" key="8">
    <source>
        <dbReference type="Proteomes" id="UP000017081"/>
    </source>
</evidence>
<dbReference type="InterPro" id="IPR051679">
    <property type="entry name" value="DASS-Related_Transporters"/>
</dbReference>
<dbReference type="eggNOG" id="COG1288">
    <property type="taxonomic scope" value="Bacteria"/>
</dbReference>
<proteinExistence type="predicted"/>
<dbReference type="AlphaFoldDB" id="U7V3M9"/>
<evidence type="ECO:0000256" key="4">
    <source>
        <dbReference type="ARBA" id="ARBA00022989"/>
    </source>
</evidence>
<name>U7V3M9_9FUSO</name>
<keyword evidence="3 6" id="KW-0812">Transmembrane</keyword>
<dbReference type="Pfam" id="PF03606">
    <property type="entry name" value="DcuC"/>
    <property type="match status" value="1"/>
</dbReference>
<reference evidence="7 8" key="1">
    <citation type="submission" date="2013-08" db="EMBL/GenBank/DDBJ databases">
        <authorList>
            <person name="Weinstock G."/>
            <person name="Sodergren E."/>
            <person name="Wylie T."/>
            <person name="Fulton L."/>
            <person name="Fulton R."/>
            <person name="Fronick C."/>
            <person name="O'Laughlin M."/>
            <person name="Godfrey J."/>
            <person name="Miner T."/>
            <person name="Herter B."/>
            <person name="Appelbaum E."/>
            <person name="Cordes M."/>
            <person name="Lek S."/>
            <person name="Wollam A."/>
            <person name="Pepin K.H."/>
            <person name="Palsikar V.B."/>
            <person name="Mitreva M."/>
            <person name="Wilson R.K."/>
        </authorList>
    </citation>
    <scope>NUCLEOTIDE SEQUENCE [LARGE SCALE GENOMIC DNA]</scope>
    <source>
        <strain evidence="7 8">ATCC BAA-474</strain>
    </source>
</reference>
<comment type="subcellular location">
    <subcellularLocation>
        <location evidence="1">Cell membrane</location>
        <topology evidence="1">Multi-pass membrane protein</topology>
    </subcellularLocation>
</comment>
<keyword evidence="5 6" id="KW-0472">Membrane</keyword>
<gene>
    <name evidence="7" type="ORF">HMPREF0202_02660</name>
</gene>
<evidence type="ECO:0000256" key="6">
    <source>
        <dbReference type="SAM" id="Phobius"/>
    </source>
</evidence>
<dbReference type="EMBL" id="AXZF01000144">
    <property type="protein sequence ID" value="ERT66312.1"/>
    <property type="molecule type" value="Genomic_DNA"/>
</dbReference>
<keyword evidence="2" id="KW-1003">Cell membrane</keyword>
<keyword evidence="4 6" id="KW-1133">Transmembrane helix</keyword>
<dbReference type="InterPro" id="IPR018385">
    <property type="entry name" value="C4_dicarb_anaerob_car-like"/>
</dbReference>
<dbReference type="PANTHER" id="PTHR43652:SF2">
    <property type="entry name" value="BASIC AMINO ACID ANTIPORTER YFCC-RELATED"/>
    <property type="match status" value="1"/>
</dbReference>
<feature type="transmembrane region" description="Helical" evidence="6">
    <location>
        <begin position="200"/>
        <end position="219"/>
    </location>
</feature>
<dbReference type="Proteomes" id="UP000017081">
    <property type="component" value="Unassembled WGS sequence"/>
</dbReference>
<dbReference type="HOGENOM" id="CLU_035307_0_1_0"/>
<comment type="caution">
    <text evidence="7">The sequence shown here is derived from an EMBL/GenBank/DDBJ whole genome shotgun (WGS) entry which is preliminary data.</text>
</comment>
<protein>
    <submittedName>
        <fullName evidence="7">Toxin secretion/phage lysis holin</fullName>
    </submittedName>
</protein>
<feature type="transmembrane region" description="Helical" evidence="6">
    <location>
        <begin position="287"/>
        <end position="304"/>
    </location>
</feature>
<feature type="transmembrane region" description="Helical" evidence="6">
    <location>
        <begin position="15"/>
        <end position="34"/>
    </location>
</feature>
<sequence length="469" mass="50625">MSKKEKSGSKMSFPHTYVIIFGLIIFAALLTWVVPAGHFPRIKDVATGKTIIVADQFAFIENTPVSFLDIPFKIVDALNKSSSIIFLVLIVGGAFHVIIKTGMFQALTAKVTKVFSNKDELLIPAFTTVFAVACMSMGVNTFIGFAPVAIILARSMGYDAIVGISMVALGGAIGFSTGTFNPFTTGVAQALAGLPMFSGLGYRIFCLVVFLVVTNIYILNYAKKIKKNPELSVVRDLEKLENNIENGENVMPEIENRHYLVLAIVIGLFGLLIYGGAAWHWGLNQSAALFIWMAILGGLAYGFSPSTIAKEFVSGAKALVFGALIIGIARTISIILDDGKILDTAVYYLGNMLASLPHVLQSIGMFLMQLFINGLVTSGSGQAAVTMPIMLPVADMIGMTRQTAVLAFNFGDGFSNYVLPTSSALMGFLAIANVSYEDWMKYMGKLFLIWIVTGSILIIIANWIGYGPF</sequence>
<evidence type="ECO:0000256" key="3">
    <source>
        <dbReference type="ARBA" id="ARBA00022692"/>
    </source>
</evidence>
<evidence type="ECO:0000256" key="1">
    <source>
        <dbReference type="ARBA" id="ARBA00004651"/>
    </source>
</evidence>
<dbReference type="PANTHER" id="PTHR43652">
    <property type="entry name" value="BASIC AMINO ACID ANTIPORTER YFCC-RELATED"/>
    <property type="match status" value="1"/>
</dbReference>
<organism evidence="7 8">
    <name type="scientific">Cetobacterium somerae ATCC BAA-474</name>
    <dbReference type="NCBI Taxonomy" id="1319815"/>
    <lineage>
        <taxon>Bacteria</taxon>
        <taxon>Fusobacteriati</taxon>
        <taxon>Fusobacteriota</taxon>
        <taxon>Fusobacteriia</taxon>
        <taxon>Fusobacteriales</taxon>
        <taxon>Fusobacteriaceae</taxon>
        <taxon>Cetobacterium</taxon>
    </lineage>
</organism>
<feature type="transmembrane region" description="Helical" evidence="6">
    <location>
        <begin position="123"/>
        <end position="153"/>
    </location>
</feature>
<evidence type="ECO:0000256" key="2">
    <source>
        <dbReference type="ARBA" id="ARBA00022475"/>
    </source>
</evidence>
<dbReference type="STRING" id="1319815.HMPREF0202_02660"/>
<feature type="transmembrane region" description="Helical" evidence="6">
    <location>
        <begin position="417"/>
        <end position="434"/>
    </location>
</feature>
<dbReference type="RefSeq" id="WP_023052188.1">
    <property type="nucleotide sequence ID" value="NZ_CP173065.2"/>
</dbReference>
<evidence type="ECO:0000256" key="5">
    <source>
        <dbReference type="ARBA" id="ARBA00023136"/>
    </source>
</evidence>
<dbReference type="PATRIC" id="fig|1319815.3.peg.2547"/>
<dbReference type="GO" id="GO:0005886">
    <property type="term" value="C:plasma membrane"/>
    <property type="evidence" value="ECO:0007669"/>
    <property type="project" value="UniProtKB-SubCell"/>
</dbReference>
<feature type="transmembrane region" description="Helical" evidence="6">
    <location>
        <begin position="259"/>
        <end position="281"/>
    </location>
</feature>
<keyword evidence="8" id="KW-1185">Reference proteome</keyword>
<accession>U7V3M9</accession>
<feature type="transmembrane region" description="Helical" evidence="6">
    <location>
        <begin position="83"/>
        <end position="103"/>
    </location>
</feature>
<feature type="transmembrane region" description="Helical" evidence="6">
    <location>
        <begin position="160"/>
        <end position="180"/>
    </location>
</feature>
<feature type="transmembrane region" description="Helical" evidence="6">
    <location>
        <begin position="446"/>
        <end position="466"/>
    </location>
</feature>
<feature type="transmembrane region" description="Helical" evidence="6">
    <location>
        <begin position="316"/>
        <end position="336"/>
    </location>
</feature>